<proteinExistence type="predicted"/>
<dbReference type="Pfam" id="PF07835">
    <property type="entry name" value="COX4_pro_2"/>
    <property type="match status" value="1"/>
</dbReference>
<dbReference type="InterPro" id="IPR012422">
    <property type="entry name" value="Cyt_c_oxidase_su4_bac-aa3"/>
</dbReference>
<gene>
    <name evidence="1" type="ORF">X907_0634</name>
</gene>
<name>A0A3T0E7E1_9PROT</name>
<accession>A0A3T0E7E1</accession>
<reference evidence="1 2" key="1">
    <citation type="submission" date="2016-12" db="EMBL/GenBank/DDBJ databases">
        <title>The genome of dimorphic prosthecate Glycocaulis alkaliphilus 6b-8t, isolated from crude oil dictates its adaptability in petroleum environments.</title>
        <authorList>
            <person name="Wu X.-L."/>
            <person name="Geng S."/>
        </authorList>
    </citation>
    <scope>NUCLEOTIDE SEQUENCE [LARGE SCALE GENOMIC DNA]</scope>
    <source>
        <strain evidence="1 2">6B-8</strain>
    </source>
</reference>
<dbReference type="InterPro" id="IPR036596">
    <property type="entry name" value="Cyt-C_aa3_sf"/>
</dbReference>
<dbReference type="KEGG" id="gak:X907_0634"/>
<dbReference type="EMBL" id="CP018911">
    <property type="protein sequence ID" value="AZU03180.1"/>
    <property type="molecule type" value="Genomic_DNA"/>
</dbReference>
<protein>
    <submittedName>
        <fullName evidence="1">Aa3 type cytochrome c oxidase subunit IV</fullName>
    </submittedName>
</protein>
<evidence type="ECO:0000313" key="1">
    <source>
        <dbReference type="EMBL" id="AZU03180.1"/>
    </source>
</evidence>
<dbReference type="Gene3D" id="1.20.5.160">
    <property type="entry name" value="Bacterial aa3 type cytochrome c oxidase subunit IV"/>
    <property type="match status" value="1"/>
</dbReference>
<keyword evidence="2" id="KW-1185">Reference proteome</keyword>
<dbReference type="Proteomes" id="UP000286954">
    <property type="component" value="Chromosome"/>
</dbReference>
<evidence type="ECO:0000313" key="2">
    <source>
        <dbReference type="Proteomes" id="UP000286954"/>
    </source>
</evidence>
<organism evidence="1 2">
    <name type="scientific">Glycocaulis alkaliphilus</name>
    <dbReference type="NCBI Taxonomy" id="1434191"/>
    <lineage>
        <taxon>Bacteria</taxon>
        <taxon>Pseudomonadati</taxon>
        <taxon>Pseudomonadota</taxon>
        <taxon>Alphaproteobacteria</taxon>
        <taxon>Maricaulales</taxon>
        <taxon>Maricaulaceae</taxon>
        <taxon>Glycocaulis</taxon>
    </lineage>
</organism>
<dbReference type="RefSeq" id="WP_127565592.1">
    <property type="nucleotide sequence ID" value="NZ_BMFB01000002.1"/>
</dbReference>
<sequence>MASDYNRGEMDISQQHGMYVGVMKAGVSSSLILAYTVVFLTFAFATGSGWFTALGFGLAVGVIGGVIMKQGPWYWTTTAVLTVLTAIIGLAIAVFTG</sequence>
<dbReference type="OrthoDB" id="7691500at2"/>
<dbReference type="AlphaFoldDB" id="A0A3T0E7E1"/>